<name>A0A9Q3L2J8_9BASI</name>
<evidence type="ECO:0000313" key="3">
    <source>
        <dbReference type="Proteomes" id="UP000765509"/>
    </source>
</evidence>
<gene>
    <name evidence="2" type="ORF">O181_130671</name>
</gene>
<dbReference type="AlphaFoldDB" id="A0A9Q3L2J8"/>
<feature type="region of interest" description="Disordered" evidence="1">
    <location>
        <begin position="1"/>
        <end position="68"/>
    </location>
</feature>
<feature type="compositionally biased region" description="Basic and acidic residues" evidence="1">
    <location>
        <begin position="20"/>
        <end position="50"/>
    </location>
</feature>
<proteinExistence type="predicted"/>
<sequence>MHLTKAVASYNPSSSSQKGNRRDYVTSQPGKEEKGSVDEFQKNKIGHSDVDNTILPSQRAETSTRSLSGHIQCQRQSIQQFPAVEGVQDPFRSVEKLHEFLPESEKIPGPCQIANWSMDGSH</sequence>
<evidence type="ECO:0000313" key="2">
    <source>
        <dbReference type="EMBL" id="MBW0590956.1"/>
    </source>
</evidence>
<accession>A0A9Q3L2J8</accession>
<dbReference type="EMBL" id="AVOT02140809">
    <property type="protein sequence ID" value="MBW0590956.1"/>
    <property type="molecule type" value="Genomic_DNA"/>
</dbReference>
<protein>
    <submittedName>
        <fullName evidence="2">Uncharacterized protein</fullName>
    </submittedName>
</protein>
<evidence type="ECO:0000256" key="1">
    <source>
        <dbReference type="SAM" id="MobiDB-lite"/>
    </source>
</evidence>
<dbReference type="Proteomes" id="UP000765509">
    <property type="component" value="Unassembled WGS sequence"/>
</dbReference>
<comment type="caution">
    <text evidence="2">The sequence shown here is derived from an EMBL/GenBank/DDBJ whole genome shotgun (WGS) entry which is preliminary data.</text>
</comment>
<reference evidence="2" key="1">
    <citation type="submission" date="2021-03" db="EMBL/GenBank/DDBJ databases">
        <title>Draft genome sequence of rust myrtle Austropuccinia psidii MF-1, a brazilian biotype.</title>
        <authorList>
            <person name="Quecine M.C."/>
            <person name="Pachon D.M.R."/>
            <person name="Bonatelli M.L."/>
            <person name="Correr F.H."/>
            <person name="Franceschini L.M."/>
            <person name="Leite T.F."/>
            <person name="Margarido G.R.A."/>
            <person name="Almeida C.A."/>
            <person name="Ferrarezi J.A."/>
            <person name="Labate C.A."/>
        </authorList>
    </citation>
    <scope>NUCLEOTIDE SEQUENCE</scope>
    <source>
        <strain evidence="2">MF-1</strain>
    </source>
</reference>
<organism evidence="2 3">
    <name type="scientific">Austropuccinia psidii MF-1</name>
    <dbReference type="NCBI Taxonomy" id="1389203"/>
    <lineage>
        <taxon>Eukaryota</taxon>
        <taxon>Fungi</taxon>
        <taxon>Dikarya</taxon>
        <taxon>Basidiomycota</taxon>
        <taxon>Pucciniomycotina</taxon>
        <taxon>Pucciniomycetes</taxon>
        <taxon>Pucciniales</taxon>
        <taxon>Sphaerophragmiaceae</taxon>
        <taxon>Austropuccinia</taxon>
    </lineage>
</organism>
<feature type="compositionally biased region" description="Polar residues" evidence="1">
    <location>
        <begin position="54"/>
        <end position="68"/>
    </location>
</feature>
<keyword evidence="3" id="KW-1185">Reference proteome</keyword>